<sequence length="343" mass="38491">MRTKPGLVLKHVTGGVEKVNSVNYLTRIPPPAKEYYFGEDTYAVNEQTGFSTKCPKEAGSNMSCIKDMMQKMMRRFEAIDENVKEMRNDLSSIGQKVDAYVVSNNHLEQQMTQLSTIVNPRQPGTLPSNTIQNPKNDGQCLAVTTGGGKQTIDQPMSFTVETENTVPIPRPPCPFPQRLVKKTGKGKYRWFISKFKQLSINVPLIEALEQVPWYAKFMKDMVTKKRAKKEDPGGFTIPCTIGLLHFAKALCDLGASINLVPLYIYKKLGLGDPKPTAIRWIMVDRTMKRPIGVLHDVLVKVESFIFLADFVILDYEVDFEVSIILGRPFLATGHALADMETGR</sequence>
<dbReference type="EMBL" id="JAWPEI010000003">
    <property type="protein sequence ID" value="KAK4731656.1"/>
    <property type="molecule type" value="Genomic_DNA"/>
</dbReference>
<dbReference type="PANTHER" id="PTHR33067">
    <property type="entry name" value="RNA-DIRECTED DNA POLYMERASE-RELATED"/>
    <property type="match status" value="1"/>
</dbReference>
<keyword evidence="2" id="KW-1185">Reference proteome</keyword>
<comment type="caution">
    <text evidence="1">The sequence shown here is derived from an EMBL/GenBank/DDBJ whole genome shotgun (WGS) entry which is preliminary data.</text>
</comment>
<name>A0AAV9M182_9SOLN</name>
<dbReference type="PANTHER" id="PTHR33067:SF9">
    <property type="entry name" value="RNA-DIRECTED DNA POLYMERASE"/>
    <property type="match status" value="1"/>
</dbReference>
<evidence type="ECO:0000313" key="1">
    <source>
        <dbReference type="EMBL" id="KAK4731656.1"/>
    </source>
</evidence>
<evidence type="ECO:0000313" key="2">
    <source>
        <dbReference type="Proteomes" id="UP001311915"/>
    </source>
</evidence>
<dbReference type="AlphaFoldDB" id="A0AAV9M182"/>
<dbReference type="InterPro" id="IPR021109">
    <property type="entry name" value="Peptidase_aspartic_dom_sf"/>
</dbReference>
<reference evidence="1 2" key="1">
    <citation type="submission" date="2023-10" db="EMBL/GenBank/DDBJ databases">
        <title>Genome-Wide Identification Analysis in wild type Solanum Pinnatisectum Reveals Some Genes Defensing Phytophthora Infestans.</title>
        <authorList>
            <person name="Sun C."/>
        </authorList>
    </citation>
    <scope>NUCLEOTIDE SEQUENCE [LARGE SCALE GENOMIC DNA]</scope>
    <source>
        <strain evidence="1">LQN</strain>
        <tissue evidence="1">Leaf</tissue>
    </source>
</reference>
<gene>
    <name evidence="1" type="ORF">R3W88_024644</name>
</gene>
<dbReference type="Gene3D" id="2.40.70.10">
    <property type="entry name" value="Acid Proteases"/>
    <property type="match status" value="1"/>
</dbReference>
<dbReference type="Proteomes" id="UP001311915">
    <property type="component" value="Unassembled WGS sequence"/>
</dbReference>
<protein>
    <submittedName>
        <fullName evidence="1">Uncharacterized protein</fullName>
    </submittedName>
</protein>
<accession>A0AAV9M182</accession>
<organism evidence="1 2">
    <name type="scientific">Solanum pinnatisectum</name>
    <name type="common">tansyleaf nightshade</name>
    <dbReference type="NCBI Taxonomy" id="50273"/>
    <lineage>
        <taxon>Eukaryota</taxon>
        <taxon>Viridiplantae</taxon>
        <taxon>Streptophyta</taxon>
        <taxon>Embryophyta</taxon>
        <taxon>Tracheophyta</taxon>
        <taxon>Spermatophyta</taxon>
        <taxon>Magnoliopsida</taxon>
        <taxon>eudicotyledons</taxon>
        <taxon>Gunneridae</taxon>
        <taxon>Pentapetalae</taxon>
        <taxon>asterids</taxon>
        <taxon>lamiids</taxon>
        <taxon>Solanales</taxon>
        <taxon>Solanaceae</taxon>
        <taxon>Solanoideae</taxon>
        <taxon>Solaneae</taxon>
        <taxon>Solanum</taxon>
    </lineage>
</organism>
<dbReference type="CDD" id="cd00303">
    <property type="entry name" value="retropepsin_like"/>
    <property type="match status" value="1"/>
</dbReference>
<proteinExistence type="predicted"/>